<gene>
    <name evidence="1" type="ORF">NCTC13296_02367</name>
</gene>
<dbReference type="Proteomes" id="UP000254569">
    <property type="component" value="Unassembled WGS sequence"/>
</dbReference>
<dbReference type="GO" id="GO:0008398">
    <property type="term" value="F:sterol 14-demethylase activity"/>
    <property type="evidence" value="ECO:0007669"/>
    <property type="project" value="UniProtKB-EC"/>
</dbReference>
<dbReference type="EMBL" id="UGVI01000001">
    <property type="protein sequence ID" value="SUE15504.1"/>
    <property type="molecule type" value="Genomic_DNA"/>
</dbReference>
<name>A0A379LZJ5_9NOCA</name>
<keyword evidence="2" id="KW-1185">Reference proteome</keyword>
<evidence type="ECO:0000313" key="1">
    <source>
        <dbReference type="EMBL" id="SUE15504.1"/>
    </source>
</evidence>
<organism evidence="1 2">
    <name type="scientific">Rhodococcus gordoniae</name>
    <dbReference type="NCBI Taxonomy" id="223392"/>
    <lineage>
        <taxon>Bacteria</taxon>
        <taxon>Bacillati</taxon>
        <taxon>Actinomycetota</taxon>
        <taxon>Actinomycetes</taxon>
        <taxon>Mycobacteriales</taxon>
        <taxon>Nocardiaceae</taxon>
        <taxon>Rhodococcus</taxon>
    </lineage>
</organism>
<accession>A0A379LZJ5</accession>
<dbReference type="AlphaFoldDB" id="A0A379LZJ5"/>
<dbReference type="EC" id="1.14.14.154" evidence="1"/>
<dbReference type="RefSeq" id="WP_174906182.1">
    <property type="nucleotide sequence ID" value="NZ_LPZN01000015.1"/>
</dbReference>
<evidence type="ECO:0000313" key="2">
    <source>
        <dbReference type="Proteomes" id="UP000254569"/>
    </source>
</evidence>
<keyword evidence="1" id="KW-0560">Oxidoreductase</keyword>
<proteinExistence type="predicted"/>
<protein>
    <submittedName>
        <fullName evidence="1">Cytochrome P450</fullName>
        <ecNumber evidence="1">1.14.14.154</ecNumber>
    </submittedName>
</protein>
<sequence>MTPVPGGVRRAAKDTETVLHDLLLRFRRHAPADDVAPMNFTSLPFPNDGGPIHLLPR</sequence>
<reference evidence="1 2" key="1">
    <citation type="submission" date="2018-06" db="EMBL/GenBank/DDBJ databases">
        <authorList>
            <consortium name="Pathogen Informatics"/>
            <person name="Doyle S."/>
        </authorList>
    </citation>
    <scope>NUCLEOTIDE SEQUENCE [LARGE SCALE GENOMIC DNA]</scope>
    <source>
        <strain evidence="1 2">NCTC13296</strain>
    </source>
</reference>